<organism evidence="6 7">
    <name type="scientific">Marchantia polymorpha subsp. ruderalis</name>
    <dbReference type="NCBI Taxonomy" id="1480154"/>
    <lineage>
        <taxon>Eukaryota</taxon>
        <taxon>Viridiplantae</taxon>
        <taxon>Streptophyta</taxon>
        <taxon>Embryophyta</taxon>
        <taxon>Marchantiophyta</taxon>
        <taxon>Marchantiopsida</taxon>
        <taxon>Marchantiidae</taxon>
        <taxon>Marchantiales</taxon>
        <taxon>Marchantiaceae</taxon>
        <taxon>Marchantia</taxon>
    </lineage>
</organism>
<dbReference type="CDD" id="cd13868">
    <property type="entry name" value="CuRO_2_CotA_like"/>
    <property type="match status" value="1"/>
</dbReference>
<reference evidence="5" key="2">
    <citation type="journal article" date="2019" name="Curr. Biol.">
        <title>Chromatin organization in early land plants reveals an ancestral association between H3K27me3, transposons, and constitutive heterochromatin.</title>
        <authorList>
            <person name="Montgomery S.A."/>
            <person name="Tanizawa Y."/>
            <person name="Galik B."/>
            <person name="Wang N."/>
            <person name="Ito T."/>
            <person name="Mochizuki T."/>
            <person name="Akimcheva S."/>
            <person name="Bowman J."/>
            <person name="Cognat V."/>
            <person name="Drouard L."/>
            <person name="Ekker H."/>
            <person name="Houng S."/>
            <person name="Kohchi T."/>
            <person name="Lin S."/>
            <person name="Liu L.D."/>
            <person name="Nakamura Y."/>
            <person name="Valeeva L.R."/>
            <person name="Shakirov E.V."/>
            <person name="Shippen D.E."/>
            <person name="Wei W."/>
            <person name="Yagura M."/>
            <person name="Yamaoka S."/>
            <person name="Yamato K.T."/>
            <person name="Liu C."/>
            <person name="Berger F."/>
        </authorList>
    </citation>
    <scope>NUCLEOTIDE SEQUENCE [LARGE SCALE GENOMIC DNA]</scope>
    <source>
        <strain evidence="5">Tak-1</strain>
    </source>
</reference>
<dbReference type="InterPro" id="IPR008972">
    <property type="entry name" value="Cupredoxin"/>
</dbReference>
<dbReference type="Gene3D" id="2.60.40.420">
    <property type="entry name" value="Cupredoxins - blue copper proteins"/>
    <property type="match status" value="3"/>
</dbReference>
<dbReference type="PANTHER" id="PTHR48267:SF1">
    <property type="entry name" value="BILIRUBIN OXIDASE"/>
    <property type="match status" value="1"/>
</dbReference>
<dbReference type="InterPro" id="IPR011706">
    <property type="entry name" value="Cu-oxidase_C"/>
</dbReference>
<keyword evidence="7" id="KW-1185">Reference proteome</keyword>
<protein>
    <recommendedName>
        <fullName evidence="9">Plastocyanin-like domain-containing protein</fullName>
    </recommendedName>
</protein>
<reference evidence="6 7" key="1">
    <citation type="submission" date="2016-03" db="EMBL/GenBank/DDBJ databases">
        <title>Mechanisms controlling the formation of the plant cell surface in tip-growing cells are functionally conserved among land plants.</title>
        <authorList>
            <person name="Honkanen S."/>
            <person name="Jones V.A."/>
            <person name="Morieri G."/>
            <person name="Champion C."/>
            <person name="Hetherington A.J."/>
            <person name="Kelly S."/>
            <person name="Saint-Marcoux D."/>
            <person name="Proust H."/>
            <person name="Prescott H."/>
            <person name="Dolan L."/>
        </authorList>
    </citation>
    <scope>NUCLEOTIDE SEQUENCE [LARGE SCALE GENOMIC DNA]</scope>
    <source>
        <strain evidence="7">cv. Tak-1 and cv. Tak-2</strain>
        <tissue evidence="6">Whole gametophyte</tissue>
    </source>
</reference>
<evidence type="ECO:0000313" key="6">
    <source>
        <dbReference type="EMBL" id="OAE22172.1"/>
    </source>
</evidence>
<dbReference type="InterPro" id="IPR011707">
    <property type="entry name" value="Cu-oxidase-like_N"/>
</dbReference>
<proteinExistence type="inferred from homology"/>
<dbReference type="GO" id="GO:0005507">
    <property type="term" value="F:copper ion binding"/>
    <property type="evidence" value="ECO:0007669"/>
    <property type="project" value="InterPro"/>
</dbReference>
<evidence type="ECO:0000313" key="5">
    <source>
        <dbReference type="EMBL" id="BBN05862.1"/>
    </source>
</evidence>
<dbReference type="GO" id="GO:0016491">
    <property type="term" value="F:oxidoreductase activity"/>
    <property type="evidence" value="ECO:0007669"/>
    <property type="project" value="InterPro"/>
</dbReference>
<dbReference type="InterPro" id="IPR045087">
    <property type="entry name" value="Cu-oxidase_fam"/>
</dbReference>
<dbReference type="Pfam" id="PF07731">
    <property type="entry name" value="Cu-oxidase_2"/>
    <property type="match status" value="1"/>
</dbReference>
<keyword evidence="2" id="KW-0732">Signal</keyword>
<feature type="signal peptide" evidence="2">
    <location>
        <begin position="1"/>
        <end position="35"/>
    </location>
</feature>
<comment type="similarity">
    <text evidence="1">Belongs to the multicopper oxidase family.</text>
</comment>
<evidence type="ECO:0000256" key="2">
    <source>
        <dbReference type="SAM" id="SignalP"/>
    </source>
</evidence>
<evidence type="ECO:0000313" key="8">
    <source>
        <dbReference type="Proteomes" id="UP001162541"/>
    </source>
</evidence>
<dbReference type="PANTHER" id="PTHR48267">
    <property type="entry name" value="CUPREDOXIN SUPERFAMILY PROTEIN"/>
    <property type="match status" value="1"/>
</dbReference>
<feature type="chain" id="PRO_5042333727" description="Plastocyanin-like domain-containing protein" evidence="2">
    <location>
        <begin position="36"/>
        <end position="585"/>
    </location>
</feature>
<feature type="domain" description="Plastocyanin-like" evidence="3">
    <location>
        <begin position="443"/>
        <end position="581"/>
    </location>
</feature>
<evidence type="ECO:0000259" key="3">
    <source>
        <dbReference type="Pfam" id="PF07731"/>
    </source>
</evidence>
<sequence length="585" mass="65756">MGRIERGCAKSSKRYVMACWFVLHVILSSISMVTAEHSVCLALQPSPALTPFVDKLPIPPTINVSNGTRLVLGAYKITQKLHRDLPPTTLYAYGTSQASASFPGPTLMAKKYITTSVRWENHIIDTEHMFTVDRSIHWADPPNGGVPMVVHLHGSETRSDSDGHPDAWFTAAGDVGPTFTSQNYVYPNDQEEALLWYHDHTVGMTRLNSAAGMVGLYFIKSVVEEALLLPSGPFEIPLVIQDRNFWANGSINFPDTGIFPEHPNWCPDYYGDTILVNGKVWPYLEVYRTKYRFRMLTAGNARFFNFSLSEPSLSFVQIGTDGGFLNKPLTMKTLLMAPAYRTDMIIDFSSLPVGTKVYMNNSAPIFFPGTPPPGTSIDNSPGQRQVMEFRVVAPPPGYNMPTVYVPSILAPTPDKNLNPYTDVQRNLTLNLSPPGTPFTLLLNNHRFMDPATESPKLYTTEIWSITNLIGTTHPIHIHLINFLMLDMQTFDQGRLNAGNCSLALQFPDPLSCFIEPPQPPIDAQAGWKDTIIVFDQKVTRLLLRWKPRYGVFTFDPTTEPGYVWHCHMLDHEDNDMMRPLVMRWI</sequence>
<dbReference type="Proteomes" id="UP000077202">
    <property type="component" value="Unassembled WGS sequence"/>
</dbReference>
<dbReference type="Proteomes" id="UP001162541">
    <property type="component" value="Chromosome 3"/>
</dbReference>
<accession>A0A176VPE4</accession>
<dbReference type="Pfam" id="PF07732">
    <property type="entry name" value="Cu-oxidase_3"/>
    <property type="match status" value="1"/>
</dbReference>
<evidence type="ECO:0000259" key="4">
    <source>
        <dbReference type="Pfam" id="PF07732"/>
    </source>
</evidence>
<evidence type="ECO:0008006" key="9">
    <source>
        <dbReference type="Google" id="ProtNLM"/>
    </source>
</evidence>
<name>A0A176VPE4_MARPO</name>
<evidence type="ECO:0000256" key="1">
    <source>
        <dbReference type="ARBA" id="ARBA00010609"/>
    </source>
</evidence>
<gene>
    <name evidence="6" type="ORF">AXG93_3271s1150</name>
    <name evidence="5" type="ORF">Mp_3g16560</name>
</gene>
<dbReference type="AlphaFoldDB" id="A0A176VPE4"/>
<reference evidence="8" key="3">
    <citation type="journal article" date="2020" name="Curr. Biol.">
        <title>Chromatin organization in early land plants reveals an ancestral association between H3K27me3, transposons, and constitutive heterochromatin.</title>
        <authorList>
            <person name="Montgomery S.A."/>
            <person name="Tanizawa Y."/>
            <person name="Galik B."/>
            <person name="Wang N."/>
            <person name="Ito T."/>
            <person name="Mochizuki T."/>
            <person name="Akimcheva S."/>
            <person name="Bowman J.L."/>
            <person name="Cognat V."/>
            <person name="Marechal-Drouard L."/>
            <person name="Ekker H."/>
            <person name="Hong S.F."/>
            <person name="Kohchi T."/>
            <person name="Lin S.S."/>
            <person name="Liu L.D."/>
            <person name="Nakamura Y."/>
            <person name="Valeeva L.R."/>
            <person name="Shakirov E.V."/>
            <person name="Shippen D.E."/>
            <person name="Wei W.L."/>
            <person name="Yagura M."/>
            <person name="Yamaoka S."/>
            <person name="Yamato K.T."/>
            <person name="Liu C."/>
            <person name="Berger F."/>
        </authorList>
    </citation>
    <scope>NUCLEOTIDE SEQUENCE [LARGE SCALE GENOMIC DNA]</scope>
    <source>
        <strain evidence="8">Tak-1</strain>
    </source>
</reference>
<dbReference type="CDD" id="cd13844">
    <property type="entry name" value="CuRO_1_BOD_CotA_like"/>
    <property type="match status" value="1"/>
</dbReference>
<feature type="domain" description="Plastocyanin-like" evidence="4">
    <location>
        <begin position="147"/>
        <end position="221"/>
    </location>
</feature>
<evidence type="ECO:0000313" key="7">
    <source>
        <dbReference type="Proteomes" id="UP000077202"/>
    </source>
</evidence>
<dbReference type="EMBL" id="LVLJ01003268">
    <property type="protein sequence ID" value="OAE22172.1"/>
    <property type="molecule type" value="Genomic_DNA"/>
</dbReference>
<dbReference type="SUPFAM" id="SSF49503">
    <property type="entry name" value="Cupredoxins"/>
    <property type="match status" value="3"/>
</dbReference>
<dbReference type="EMBL" id="AP019868">
    <property type="protein sequence ID" value="BBN05862.1"/>
    <property type="molecule type" value="Genomic_DNA"/>
</dbReference>